<gene>
    <name evidence="1" type="ORF">CC86DRAFT_20837</name>
</gene>
<dbReference type="OrthoDB" id="3937761at2759"/>
<proteinExistence type="predicted"/>
<accession>A0A6A7A0E3</accession>
<name>A0A6A7A0E3_9PLEO</name>
<dbReference type="AlphaFoldDB" id="A0A6A7A0E3"/>
<organism evidence="1 2">
    <name type="scientific">Ophiobolus disseminans</name>
    <dbReference type="NCBI Taxonomy" id="1469910"/>
    <lineage>
        <taxon>Eukaryota</taxon>
        <taxon>Fungi</taxon>
        <taxon>Dikarya</taxon>
        <taxon>Ascomycota</taxon>
        <taxon>Pezizomycotina</taxon>
        <taxon>Dothideomycetes</taxon>
        <taxon>Pleosporomycetidae</taxon>
        <taxon>Pleosporales</taxon>
        <taxon>Pleosporineae</taxon>
        <taxon>Phaeosphaeriaceae</taxon>
        <taxon>Ophiobolus</taxon>
    </lineage>
</organism>
<evidence type="ECO:0000313" key="1">
    <source>
        <dbReference type="EMBL" id="KAF2826802.1"/>
    </source>
</evidence>
<keyword evidence="2" id="KW-1185">Reference proteome</keyword>
<reference evidence="1" key="1">
    <citation type="journal article" date="2020" name="Stud. Mycol.">
        <title>101 Dothideomycetes genomes: a test case for predicting lifestyles and emergence of pathogens.</title>
        <authorList>
            <person name="Haridas S."/>
            <person name="Albert R."/>
            <person name="Binder M."/>
            <person name="Bloem J."/>
            <person name="Labutti K."/>
            <person name="Salamov A."/>
            <person name="Andreopoulos B."/>
            <person name="Baker S."/>
            <person name="Barry K."/>
            <person name="Bills G."/>
            <person name="Bluhm B."/>
            <person name="Cannon C."/>
            <person name="Castanera R."/>
            <person name="Culley D."/>
            <person name="Daum C."/>
            <person name="Ezra D."/>
            <person name="Gonzalez J."/>
            <person name="Henrissat B."/>
            <person name="Kuo A."/>
            <person name="Liang C."/>
            <person name="Lipzen A."/>
            <person name="Lutzoni F."/>
            <person name="Magnuson J."/>
            <person name="Mondo S."/>
            <person name="Nolan M."/>
            <person name="Ohm R."/>
            <person name="Pangilinan J."/>
            <person name="Park H.-J."/>
            <person name="Ramirez L."/>
            <person name="Alfaro M."/>
            <person name="Sun H."/>
            <person name="Tritt A."/>
            <person name="Yoshinaga Y."/>
            <person name="Zwiers L.-H."/>
            <person name="Turgeon B."/>
            <person name="Goodwin S."/>
            <person name="Spatafora J."/>
            <person name="Crous P."/>
            <person name="Grigoriev I."/>
        </authorList>
    </citation>
    <scope>NUCLEOTIDE SEQUENCE</scope>
    <source>
        <strain evidence="1">CBS 113818</strain>
    </source>
</reference>
<evidence type="ECO:0000313" key="2">
    <source>
        <dbReference type="Proteomes" id="UP000799424"/>
    </source>
</evidence>
<dbReference type="Proteomes" id="UP000799424">
    <property type="component" value="Unassembled WGS sequence"/>
</dbReference>
<protein>
    <submittedName>
        <fullName evidence="1">Uncharacterized protein</fullName>
    </submittedName>
</protein>
<dbReference type="EMBL" id="MU006225">
    <property type="protein sequence ID" value="KAF2826802.1"/>
    <property type="molecule type" value="Genomic_DNA"/>
</dbReference>
<sequence length="204" mass="22759">MEVHPFILSETCPLYMLIRLNTILMGSPILGAELIGRVRYIQTLRAICAVVAFASLGRALNRTIRVAPSPIRKHALIVQAALLLDQVIALRGDVPAAAVACPRGTTFEAMRQHLIQYLSCYLHRLTSCLFDGPNPLIWCIERAKRRGHVDQSFWDILSILVPSIPFRKPPVVREYVDLSWEHCGGGDGQALYELFSSQCSISCM</sequence>